<accession>A0A9Q3YQW5</accession>
<keyword evidence="4" id="KW-0029">Amino-acid transport</keyword>
<gene>
    <name evidence="7" type="ORF">LL252_16715</name>
</gene>
<evidence type="ECO:0000256" key="3">
    <source>
        <dbReference type="ARBA" id="ARBA00022729"/>
    </source>
</evidence>
<dbReference type="AlphaFoldDB" id="A0A9Q3YQW5"/>
<dbReference type="Gene3D" id="3.40.50.2300">
    <property type="match status" value="2"/>
</dbReference>
<dbReference type="SUPFAM" id="SSF53822">
    <property type="entry name" value="Periplasmic binding protein-like I"/>
    <property type="match status" value="1"/>
</dbReference>
<dbReference type="InterPro" id="IPR028081">
    <property type="entry name" value="Leu-bd"/>
</dbReference>
<evidence type="ECO:0000313" key="8">
    <source>
        <dbReference type="Proteomes" id="UP001108027"/>
    </source>
</evidence>
<name>A0A9Q3YQW5_9GAMM</name>
<dbReference type="Proteomes" id="UP001108027">
    <property type="component" value="Unassembled WGS sequence"/>
</dbReference>
<dbReference type="PRINTS" id="PR00337">
    <property type="entry name" value="LEUILEVALBP"/>
</dbReference>
<sequence length="407" mass="44837">MLKTLLSTLATTVLLVGTVSADTVRIALIDPLTGPMAAAGQSALDHLNFHARTINANGGINGDKIEIVGMDNKVNPQESLVQFQKAVDDGIRYVTQGMGSSVGSALLTAVNKHNARNPGKEVLYLNMAAVDPAFTNERCSFWHFRFDAHVDMKMNAMTSWIEGRDDIKKVYLINQDYSFGRAVAEAATRMLKEKRPDIEIVGQDFHPLAKVKDFTPYVSKIQSSGADAVITGNWGQDITLLVKAAADYGVDLPFLTYYGAMAGVVTQVGDAGVDRIYQVNEYYGDFDDPDMAGQQVAMYEQTGWDYYWLRLSTMLDMLQKAAEKAGSTDPVQVAFAMEGLGVETPTGEVVMRKEDHQMQLPLFISVLKDDMKYGAEGTDFNFHKIAEISRDQVSLPTTCKMRRPDNA</sequence>
<dbReference type="InterPro" id="IPR000709">
    <property type="entry name" value="Leu_Ile_Val-bd"/>
</dbReference>
<keyword evidence="2" id="KW-0813">Transport</keyword>
<proteinExistence type="inferred from homology"/>
<feature type="signal peptide" evidence="5">
    <location>
        <begin position="1"/>
        <end position="21"/>
    </location>
</feature>
<dbReference type="PANTHER" id="PTHR30483:SF6">
    <property type="entry name" value="PERIPLASMIC BINDING PROTEIN OF ABC TRANSPORTER FOR NATURAL AMINO ACIDS"/>
    <property type="match status" value="1"/>
</dbReference>
<evidence type="ECO:0000313" key="7">
    <source>
        <dbReference type="EMBL" id="MCC4310215.1"/>
    </source>
</evidence>
<feature type="domain" description="Leucine-binding protein" evidence="6">
    <location>
        <begin position="23"/>
        <end position="368"/>
    </location>
</feature>
<evidence type="ECO:0000256" key="2">
    <source>
        <dbReference type="ARBA" id="ARBA00022448"/>
    </source>
</evidence>
<comment type="caution">
    <text evidence="7">The sequence shown here is derived from an EMBL/GenBank/DDBJ whole genome shotgun (WGS) entry which is preliminary data.</text>
</comment>
<dbReference type="InterPro" id="IPR051010">
    <property type="entry name" value="BCAA_transport"/>
</dbReference>
<evidence type="ECO:0000256" key="4">
    <source>
        <dbReference type="ARBA" id="ARBA00022970"/>
    </source>
</evidence>
<comment type="similarity">
    <text evidence="1">Belongs to the leucine-binding protein family.</text>
</comment>
<dbReference type="PANTHER" id="PTHR30483">
    <property type="entry name" value="LEUCINE-SPECIFIC-BINDING PROTEIN"/>
    <property type="match status" value="1"/>
</dbReference>
<dbReference type="CDD" id="cd06329">
    <property type="entry name" value="PBP1_SBP-like"/>
    <property type="match status" value="1"/>
</dbReference>
<reference evidence="7" key="1">
    <citation type="submission" date="2021-10" db="EMBL/GenBank/DDBJ databases">
        <title>The diversity and Nitrogen Metabolism of Culturable Nitrate-Utilizing Bacteria Within the Oxygen Minimum Zone of the Changjiang (Yangtze River)Estuary.</title>
        <authorList>
            <person name="Zhang D."/>
            <person name="Zheng J."/>
            <person name="Liu S."/>
            <person name="He W."/>
        </authorList>
    </citation>
    <scope>NUCLEOTIDE SEQUENCE</scope>
    <source>
        <strain evidence="7">FXH-223</strain>
    </source>
</reference>
<dbReference type="EMBL" id="JAJGNA010000031">
    <property type="protein sequence ID" value="MCC4310215.1"/>
    <property type="molecule type" value="Genomic_DNA"/>
</dbReference>
<keyword evidence="3 5" id="KW-0732">Signal</keyword>
<dbReference type="InterPro" id="IPR028082">
    <property type="entry name" value="Peripla_BP_I"/>
</dbReference>
<evidence type="ECO:0000259" key="6">
    <source>
        <dbReference type="Pfam" id="PF13458"/>
    </source>
</evidence>
<evidence type="ECO:0000256" key="5">
    <source>
        <dbReference type="SAM" id="SignalP"/>
    </source>
</evidence>
<dbReference type="GO" id="GO:0006865">
    <property type="term" value="P:amino acid transport"/>
    <property type="evidence" value="ECO:0007669"/>
    <property type="project" value="UniProtKB-KW"/>
</dbReference>
<organism evidence="7 8">
    <name type="scientific">Alloalcanivorax marinus</name>
    <dbReference type="NCBI Taxonomy" id="1177169"/>
    <lineage>
        <taxon>Bacteria</taxon>
        <taxon>Pseudomonadati</taxon>
        <taxon>Pseudomonadota</taxon>
        <taxon>Gammaproteobacteria</taxon>
        <taxon>Oceanospirillales</taxon>
        <taxon>Alcanivoracaceae</taxon>
        <taxon>Alloalcanivorax</taxon>
    </lineage>
</organism>
<keyword evidence="8" id="KW-1185">Reference proteome</keyword>
<evidence type="ECO:0000256" key="1">
    <source>
        <dbReference type="ARBA" id="ARBA00010062"/>
    </source>
</evidence>
<dbReference type="Pfam" id="PF13458">
    <property type="entry name" value="Peripla_BP_6"/>
    <property type="match status" value="1"/>
</dbReference>
<feature type="chain" id="PRO_5040260755" evidence="5">
    <location>
        <begin position="22"/>
        <end position="407"/>
    </location>
</feature>
<protein>
    <submittedName>
        <fullName evidence="7">Branched-chain amino acid ABC transporter substrate-binding protein</fullName>
    </submittedName>
</protein>
<dbReference type="RefSeq" id="WP_228234833.1">
    <property type="nucleotide sequence ID" value="NZ_ARXL01000011.1"/>
</dbReference>